<feature type="region of interest" description="Disordered" evidence="5">
    <location>
        <begin position="489"/>
        <end position="515"/>
    </location>
</feature>
<dbReference type="Gene3D" id="3.30.40.10">
    <property type="entry name" value="Zinc/RING finger domain, C3HC4 (zinc finger)"/>
    <property type="match status" value="1"/>
</dbReference>
<evidence type="ECO:0000256" key="1">
    <source>
        <dbReference type="ARBA" id="ARBA00022723"/>
    </source>
</evidence>
<dbReference type="PROSITE" id="PS50089">
    <property type="entry name" value="ZF_RING_2"/>
    <property type="match status" value="1"/>
</dbReference>
<dbReference type="PANTHER" id="PTHR23327">
    <property type="entry name" value="RING FINGER PROTEIN 127"/>
    <property type="match status" value="1"/>
</dbReference>
<feature type="region of interest" description="Disordered" evidence="5">
    <location>
        <begin position="66"/>
        <end position="85"/>
    </location>
</feature>
<gene>
    <name evidence="8" type="ORF">BDV98DRAFT_569439</name>
</gene>
<evidence type="ECO:0000256" key="3">
    <source>
        <dbReference type="ARBA" id="ARBA00022833"/>
    </source>
</evidence>
<keyword evidence="9" id="KW-1185">Reference proteome</keyword>
<dbReference type="SUPFAM" id="SSF57850">
    <property type="entry name" value="RING/U-box"/>
    <property type="match status" value="1"/>
</dbReference>
<keyword evidence="1" id="KW-0479">Metal-binding</keyword>
<dbReference type="Proteomes" id="UP000305067">
    <property type="component" value="Unassembled WGS sequence"/>
</dbReference>
<evidence type="ECO:0000256" key="4">
    <source>
        <dbReference type="PROSITE-ProRule" id="PRU00175"/>
    </source>
</evidence>
<dbReference type="PROSITE" id="PS00518">
    <property type="entry name" value="ZF_RING_1"/>
    <property type="match status" value="1"/>
</dbReference>
<keyword evidence="3" id="KW-0862">Zinc</keyword>
<dbReference type="SMART" id="SM00184">
    <property type="entry name" value="RING"/>
    <property type="match status" value="1"/>
</dbReference>
<keyword evidence="2 4" id="KW-0863">Zinc-finger</keyword>
<sequence length="520" mass="58814">MHFSKTYTQILLTLPPELRDNAIQYRQLKKLINKVVLELNSLGLDPSVLSALLAAEGSVSIAETPRISIHSDSTEGKNAEDGQAPSSYSKIVYELHNDQDRIEPRLRVWKQRSATFDSSAEAVESPSSEEEPEVVGQTQNSDQSRREDAHHDLLQQLRRMKLFQDSDAVQGAAIWEEADHTSSNPTDVEEIEFEDQELVIPLLSDSAFYQLLYDAIQSLETYMNSIHADFTTTLHRLSSDIAQTARPSPSEQAAGVVSHLIPAKSDLDTWRIIFSHYIDAEIFESVSERNRGERSIEDCEQRLQIFAGKVAAIHTDTGRKTFRLKQSRVALDAFMKANLMILYIKKFQFANAEATRKILKKHAKRTALPLLDSSSSSSYPAIDAASLTVATIPKPSTSMSRILVQAIGETLLPVVPHIDDYSCLICTNLAFKPIRLSCRHLFCVRCLVKMQKRGQDECPMCRMRNVHIANRSNVDWTMLQFMQQWFPKESRQKQKENEKEAADEELREMGIDPNQSCVVC</sequence>
<name>A0A5C3QG67_9AGAR</name>
<evidence type="ECO:0000313" key="9">
    <source>
        <dbReference type="Proteomes" id="UP000305067"/>
    </source>
</evidence>
<reference evidence="8 9" key="1">
    <citation type="journal article" date="2019" name="Nat. Ecol. Evol.">
        <title>Megaphylogeny resolves global patterns of mushroom evolution.</title>
        <authorList>
            <person name="Varga T."/>
            <person name="Krizsan K."/>
            <person name="Foldi C."/>
            <person name="Dima B."/>
            <person name="Sanchez-Garcia M."/>
            <person name="Sanchez-Ramirez S."/>
            <person name="Szollosi G.J."/>
            <person name="Szarkandi J.G."/>
            <person name="Papp V."/>
            <person name="Albert L."/>
            <person name="Andreopoulos W."/>
            <person name="Angelini C."/>
            <person name="Antonin V."/>
            <person name="Barry K.W."/>
            <person name="Bougher N.L."/>
            <person name="Buchanan P."/>
            <person name="Buyck B."/>
            <person name="Bense V."/>
            <person name="Catcheside P."/>
            <person name="Chovatia M."/>
            <person name="Cooper J."/>
            <person name="Damon W."/>
            <person name="Desjardin D."/>
            <person name="Finy P."/>
            <person name="Geml J."/>
            <person name="Haridas S."/>
            <person name="Hughes K."/>
            <person name="Justo A."/>
            <person name="Karasinski D."/>
            <person name="Kautmanova I."/>
            <person name="Kiss B."/>
            <person name="Kocsube S."/>
            <person name="Kotiranta H."/>
            <person name="LaButti K.M."/>
            <person name="Lechner B.E."/>
            <person name="Liimatainen K."/>
            <person name="Lipzen A."/>
            <person name="Lukacs Z."/>
            <person name="Mihaltcheva S."/>
            <person name="Morgado L.N."/>
            <person name="Niskanen T."/>
            <person name="Noordeloos M.E."/>
            <person name="Ohm R.A."/>
            <person name="Ortiz-Santana B."/>
            <person name="Ovrebo C."/>
            <person name="Racz N."/>
            <person name="Riley R."/>
            <person name="Savchenko A."/>
            <person name="Shiryaev A."/>
            <person name="Soop K."/>
            <person name="Spirin V."/>
            <person name="Szebenyi C."/>
            <person name="Tomsovsky M."/>
            <person name="Tulloss R.E."/>
            <person name="Uehling J."/>
            <person name="Grigoriev I.V."/>
            <person name="Vagvolgyi C."/>
            <person name="Papp T."/>
            <person name="Martin F.M."/>
            <person name="Miettinen O."/>
            <person name="Hibbett D.S."/>
            <person name="Nagy L.G."/>
        </authorList>
    </citation>
    <scope>NUCLEOTIDE SEQUENCE [LARGE SCALE GENOMIC DNA]</scope>
    <source>
        <strain evidence="8 9">CBS 309.79</strain>
    </source>
</reference>
<dbReference type="AlphaFoldDB" id="A0A5C3QG67"/>
<dbReference type="Pfam" id="PF03105">
    <property type="entry name" value="SPX"/>
    <property type="match status" value="1"/>
</dbReference>
<feature type="region of interest" description="Disordered" evidence="5">
    <location>
        <begin position="118"/>
        <end position="148"/>
    </location>
</feature>
<evidence type="ECO:0000259" key="7">
    <source>
        <dbReference type="PROSITE" id="PS51382"/>
    </source>
</evidence>
<dbReference type="Pfam" id="PF00097">
    <property type="entry name" value="zf-C3HC4"/>
    <property type="match status" value="1"/>
</dbReference>
<accession>A0A5C3QG67</accession>
<dbReference type="InterPro" id="IPR001841">
    <property type="entry name" value="Znf_RING"/>
</dbReference>
<protein>
    <submittedName>
        <fullName evidence="8">SPX domain-containing protein</fullName>
    </submittedName>
</protein>
<dbReference type="STRING" id="1884261.A0A5C3QG67"/>
<dbReference type="InterPro" id="IPR017907">
    <property type="entry name" value="Znf_RING_CS"/>
</dbReference>
<feature type="domain" description="SPX" evidence="7">
    <location>
        <begin position="1"/>
        <end position="376"/>
    </location>
</feature>
<dbReference type="EMBL" id="ML178828">
    <property type="protein sequence ID" value="TFL00702.1"/>
    <property type="molecule type" value="Genomic_DNA"/>
</dbReference>
<dbReference type="OrthoDB" id="5588846at2759"/>
<dbReference type="PROSITE" id="PS51382">
    <property type="entry name" value="SPX"/>
    <property type="match status" value="1"/>
</dbReference>
<dbReference type="PANTHER" id="PTHR23327:SF51">
    <property type="entry name" value="TRANSCRIPTIONAL REGULATOR OF YEAST FORM ADHERENCE 3"/>
    <property type="match status" value="1"/>
</dbReference>
<evidence type="ECO:0000259" key="6">
    <source>
        <dbReference type="PROSITE" id="PS50089"/>
    </source>
</evidence>
<evidence type="ECO:0000256" key="5">
    <source>
        <dbReference type="SAM" id="MobiDB-lite"/>
    </source>
</evidence>
<dbReference type="InterPro" id="IPR013083">
    <property type="entry name" value="Znf_RING/FYVE/PHD"/>
</dbReference>
<feature type="compositionally biased region" description="Basic and acidic residues" evidence="5">
    <location>
        <begin position="489"/>
        <end position="500"/>
    </location>
</feature>
<evidence type="ECO:0000256" key="2">
    <source>
        <dbReference type="ARBA" id="ARBA00022771"/>
    </source>
</evidence>
<dbReference type="InterPro" id="IPR004331">
    <property type="entry name" value="SPX_dom"/>
</dbReference>
<dbReference type="InterPro" id="IPR018957">
    <property type="entry name" value="Znf_C3HC4_RING-type"/>
</dbReference>
<evidence type="ECO:0000313" key="8">
    <source>
        <dbReference type="EMBL" id="TFL00702.1"/>
    </source>
</evidence>
<feature type="domain" description="RING-type" evidence="6">
    <location>
        <begin position="423"/>
        <end position="462"/>
    </location>
</feature>
<dbReference type="GO" id="GO:0008270">
    <property type="term" value="F:zinc ion binding"/>
    <property type="evidence" value="ECO:0007669"/>
    <property type="project" value="UniProtKB-KW"/>
</dbReference>
<proteinExistence type="predicted"/>
<organism evidence="8 9">
    <name type="scientific">Pterulicium gracile</name>
    <dbReference type="NCBI Taxonomy" id="1884261"/>
    <lineage>
        <taxon>Eukaryota</taxon>
        <taxon>Fungi</taxon>
        <taxon>Dikarya</taxon>
        <taxon>Basidiomycota</taxon>
        <taxon>Agaricomycotina</taxon>
        <taxon>Agaricomycetes</taxon>
        <taxon>Agaricomycetidae</taxon>
        <taxon>Agaricales</taxon>
        <taxon>Pleurotineae</taxon>
        <taxon>Pterulaceae</taxon>
        <taxon>Pterulicium</taxon>
    </lineage>
</organism>